<dbReference type="Proteomes" id="UP000007845">
    <property type="component" value="Chromosome"/>
</dbReference>
<keyword evidence="2" id="KW-1185">Reference proteome</keyword>
<proteinExistence type="predicted"/>
<evidence type="ECO:0000313" key="2">
    <source>
        <dbReference type="Proteomes" id="UP000007845"/>
    </source>
</evidence>
<reference evidence="1 2" key="1">
    <citation type="journal article" date="2011" name="J. Bacteriol.">
        <title>Genome sequence of the mercury-methylating strain Desulfovibrio desulfuricans ND132.</title>
        <authorList>
            <person name="Brown S.D."/>
            <person name="Gilmour C.C."/>
            <person name="Kucken A.M."/>
            <person name="Wall J.D."/>
            <person name="Elias D.A."/>
            <person name="Brandt C.C."/>
            <person name="Podar M."/>
            <person name="Chertkov O."/>
            <person name="Held B."/>
            <person name="Bruce D.C."/>
            <person name="Detter J.C."/>
            <person name="Tapia R."/>
            <person name="Han C.S."/>
            <person name="Goodwin L.A."/>
            <person name="Cheng J.F."/>
            <person name="Pitluck S."/>
            <person name="Woyke T."/>
            <person name="Mikhailova N."/>
            <person name="Ivanova N.N."/>
            <person name="Han J."/>
            <person name="Lucas S."/>
            <person name="Lapidus A.L."/>
            <person name="Land M.L."/>
            <person name="Hauser L.J."/>
            <person name="Palumbo A.V."/>
        </authorList>
    </citation>
    <scope>NUCLEOTIDE SEQUENCE [LARGE SCALE GENOMIC DNA]</scope>
    <source>
        <strain evidence="1 2">ND132</strain>
    </source>
</reference>
<evidence type="ECO:0008006" key="3">
    <source>
        <dbReference type="Google" id="ProtNLM"/>
    </source>
</evidence>
<organism evidence="1 2">
    <name type="scientific">Pseudodesulfovibrio mercurii</name>
    <dbReference type="NCBI Taxonomy" id="641491"/>
    <lineage>
        <taxon>Bacteria</taxon>
        <taxon>Pseudomonadati</taxon>
        <taxon>Thermodesulfobacteriota</taxon>
        <taxon>Desulfovibrionia</taxon>
        <taxon>Desulfovibrionales</taxon>
        <taxon>Desulfovibrionaceae</taxon>
    </lineage>
</organism>
<dbReference type="OrthoDB" id="5465244at2"/>
<dbReference type="HOGENOM" id="CLU_2507216_0_0_7"/>
<gene>
    <name evidence="1" type="ORF">DND132_1771</name>
</gene>
<dbReference type="RefSeq" id="WP_014322404.1">
    <property type="nucleotide sequence ID" value="NC_016803.1"/>
</dbReference>
<dbReference type="STRING" id="641491.DND132_1771"/>
<dbReference type="EMBL" id="CP003220">
    <property type="protein sequence ID" value="EGB14977.1"/>
    <property type="molecule type" value="Genomic_DNA"/>
</dbReference>
<sequence>MSRDELSRLLGDALADPDMIRKAMTLTDRPAMETYIRERGYALAPEEMDEVWTLARDVMGSEAGPMSAARWRLTTMGGEHSAPTD</sequence>
<evidence type="ECO:0000313" key="1">
    <source>
        <dbReference type="EMBL" id="EGB14977.1"/>
    </source>
</evidence>
<protein>
    <recommendedName>
        <fullName evidence="3">Nif11 domain-containing protein</fullName>
    </recommendedName>
</protein>
<name>F0JFY1_9BACT</name>
<dbReference type="AlphaFoldDB" id="F0JFY1"/>
<dbReference type="eggNOG" id="ENOG50318U8">
    <property type="taxonomic scope" value="Bacteria"/>
</dbReference>
<dbReference type="KEGG" id="ddn:DND132_1771"/>
<accession>F0JFY1</accession>